<dbReference type="Pfam" id="PF07261">
    <property type="entry name" value="DnaB_2"/>
    <property type="match status" value="1"/>
</dbReference>
<feature type="compositionally biased region" description="Basic residues" evidence="2">
    <location>
        <begin position="443"/>
        <end position="454"/>
    </location>
</feature>
<sequence length="454" mass="51064">MTTRPNFDPQAGYLVTAAADFINFNDQVFTDYYQPVLGPVAFSLFYALRSQLLDHPTLADRRLQSALLVQVNAGQSQVSEGLRRLEGMGIVQTYFQHDAQGDLYVYELQATLSPEHFINDNLLSVLLLEAIGEQAFSRLAKGAHRYQLVADRTQLKNVSHRFLDAYQIDQHELVHVPEVIKQAQTTAAVTEKHSLVADSSDFDWATLLTLLKSQPVVKEDLADHRELIEVEHQLYGIDEPTMVRLIRGALDLATNHFDARKFKRQVAAQYKQLASVLESANPKQKEVVDDKQLTAKDRQLLKSTNNYAPVAFLQALKEQTGGYVTAGERNVLTRLVQDGKLPSSVINVLVWYVIADLGNATLKGNFVDAIANDWLRAGVHDGAGALLQLKKFNQEKQQPGTTKRFSTKRNRQRMEIRETMPDWSKQDQATRTKKASAAALAKARARQRSNRKGR</sequence>
<comment type="similarity">
    <text evidence="1">Belongs to the DnaB/DnaD family.</text>
</comment>
<evidence type="ECO:0000259" key="4">
    <source>
        <dbReference type="Pfam" id="PF25888"/>
    </source>
</evidence>
<feature type="domain" description="DnaB/C C-terminal" evidence="3">
    <location>
        <begin position="314"/>
        <end position="380"/>
    </location>
</feature>
<protein>
    <submittedName>
        <fullName evidence="5">DnaD domain protein</fullName>
    </submittedName>
</protein>
<dbReference type="EMBL" id="JAUDDW010000017">
    <property type="protein sequence ID" value="MDM8266619.1"/>
    <property type="molecule type" value="Genomic_DNA"/>
</dbReference>
<evidence type="ECO:0000256" key="2">
    <source>
        <dbReference type="SAM" id="MobiDB-lite"/>
    </source>
</evidence>
<evidence type="ECO:0000256" key="1">
    <source>
        <dbReference type="ARBA" id="ARBA00093462"/>
    </source>
</evidence>
<reference evidence="5 6" key="2">
    <citation type="submission" date="2023-06" db="EMBL/GenBank/DDBJ databases">
        <authorList>
            <person name="Zeman M."/>
            <person name="Kubasova T."/>
            <person name="Jahodarova E."/>
            <person name="Nykrynova M."/>
            <person name="Rychlik I."/>
        </authorList>
    </citation>
    <scope>NUCLEOTIDE SEQUENCE [LARGE SCALE GENOMIC DNA]</scope>
    <source>
        <strain evidence="5 6">161_Gplus</strain>
    </source>
</reference>
<evidence type="ECO:0000313" key="5">
    <source>
        <dbReference type="EMBL" id="MDM8266619.1"/>
    </source>
</evidence>
<proteinExistence type="inferred from homology"/>
<feature type="region of interest" description="Disordered" evidence="2">
    <location>
        <begin position="396"/>
        <end position="454"/>
    </location>
</feature>
<comment type="caution">
    <text evidence="5">The sequence shown here is derived from an EMBL/GenBank/DDBJ whole genome shotgun (WGS) entry which is preliminary data.</text>
</comment>
<dbReference type="InterPro" id="IPR006343">
    <property type="entry name" value="DnaB/C_C"/>
</dbReference>
<dbReference type="RefSeq" id="WP_289586181.1">
    <property type="nucleotide sequence ID" value="NZ_JAUDDW010000017.1"/>
</dbReference>
<evidence type="ECO:0000313" key="6">
    <source>
        <dbReference type="Proteomes" id="UP001529343"/>
    </source>
</evidence>
<reference evidence="6" key="1">
    <citation type="submission" date="2023-06" db="EMBL/GenBank/DDBJ databases">
        <title>Identification and characterization of horizontal gene transfer across gut microbiota members of farm animals based on homology search.</title>
        <authorList>
            <person name="Zeman M."/>
            <person name="Kubasova T."/>
            <person name="Jahodarova E."/>
            <person name="Nykrynova M."/>
            <person name="Rychlik I."/>
        </authorList>
    </citation>
    <scope>NUCLEOTIDE SEQUENCE [LARGE SCALE GENOMIC DNA]</scope>
    <source>
        <strain evidence="6">161_Gplus</strain>
    </source>
</reference>
<dbReference type="Proteomes" id="UP001529343">
    <property type="component" value="Unassembled WGS sequence"/>
</dbReference>
<evidence type="ECO:0000259" key="3">
    <source>
        <dbReference type="Pfam" id="PF07261"/>
    </source>
</evidence>
<organism evidence="5 6">
    <name type="scientific">Limosilactobacillus pontis</name>
    <dbReference type="NCBI Taxonomy" id="35787"/>
    <lineage>
        <taxon>Bacteria</taxon>
        <taxon>Bacillati</taxon>
        <taxon>Bacillota</taxon>
        <taxon>Bacilli</taxon>
        <taxon>Lactobacillales</taxon>
        <taxon>Lactobacillaceae</taxon>
        <taxon>Limosilactobacillus</taxon>
    </lineage>
</organism>
<gene>
    <name evidence="5" type="ORF">QUW44_05530</name>
</gene>
<feature type="compositionally biased region" description="Basic and acidic residues" evidence="2">
    <location>
        <begin position="412"/>
        <end position="430"/>
    </location>
</feature>
<name>A0ABT7UY83_9LACO</name>
<feature type="domain" description="Replicative helicase loading/DNA remodeling protein DnaB N-terminal winged helix" evidence="4">
    <location>
        <begin position="19"/>
        <end position="255"/>
    </location>
</feature>
<keyword evidence="6" id="KW-1185">Reference proteome</keyword>
<accession>A0ABT7UY83</accession>
<dbReference type="InterPro" id="IPR058660">
    <property type="entry name" value="WHD_DnaB"/>
</dbReference>
<dbReference type="Pfam" id="PF25888">
    <property type="entry name" value="WHD_DnaB"/>
    <property type="match status" value="1"/>
</dbReference>